<dbReference type="EMBL" id="MHVJ01000008">
    <property type="protein sequence ID" value="OHA91747.1"/>
    <property type="molecule type" value="Genomic_DNA"/>
</dbReference>
<comment type="caution">
    <text evidence="1">The sequence shown here is derived from an EMBL/GenBank/DDBJ whole genome shotgun (WGS) entry which is preliminary data.</text>
</comment>
<dbReference type="AlphaFoldDB" id="A0A1G2T371"/>
<gene>
    <name evidence="1" type="ORF">A2758_03210</name>
</gene>
<name>A0A1G2T371_9BACT</name>
<accession>A0A1G2T371</accession>
<evidence type="ECO:0000313" key="1">
    <source>
        <dbReference type="EMBL" id="OHA91747.1"/>
    </source>
</evidence>
<proteinExistence type="predicted"/>
<protein>
    <submittedName>
        <fullName evidence="1">Uncharacterized protein</fullName>
    </submittedName>
</protein>
<organism evidence="1 2">
    <name type="scientific">Candidatus Zambryskibacteria bacterium RIFCSPHIGHO2_01_FULL_49_18</name>
    <dbReference type="NCBI Taxonomy" id="1802740"/>
    <lineage>
        <taxon>Bacteria</taxon>
        <taxon>Candidatus Zambryskiibacteriota</taxon>
    </lineage>
</organism>
<sequence length="82" mass="9189">MGSQKARSPKYPASSAARIWTSGFYSRYIEISLVRSVGTKMCLCSILKIVRTHFAACGGEEAPTKNERLRREPDNFKFSLAD</sequence>
<dbReference type="Proteomes" id="UP000178612">
    <property type="component" value="Unassembled WGS sequence"/>
</dbReference>
<evidence type="ECO:0000313" key="2">
    <source>
        <dbReference type="Proteomes" id="UP000178612"/>
    </source>
</evidence>
<reference evidence="1 2" key="1">
    <citation type="journal article" date="2016" name="Nat. Commun.">
        <title>Thousands of microbial genomes shed light on interconnected biogeochemical processes in an aquifer system.</title>
        <authorList>
            <person name="Anantharaman K."/>
            <person name="Brown C.T."/>
            <person name="Hug L.A."/>
            <person name="Sharon I."/>
            <person name="Castelle C.J."/>
            <person name="Probst A.J."/>
            <person name="Thomas B.C."/>
            <person name="Singh A."/>
            <person name="Wilkins M.J."/>
            <person name="Karaoz U."/>
            <person name="Brodie E.L."/>
            <person name="Williams K.H."/>
            <person name="Hubbard S.S."/>
            <person name="Banfield J.F."/>
        </authorList>
    </citation>
    <scope>NUCLEOTIDE SEQUENCE [LARGE SCALE GENOMIC DNA]</scope>
</reference>